<accession>A2DM63</accession>
<proteinExistence type="predicted"/>
<gene>
    <name evidence="1" type="ORF">TVAG_083360</name>
</gene>
<dbReference type="KEGG" id="tva:5463991"/>
<evidence type="ECO:0000313" key="1">
    <source>
        <dbReference type="EMBL" id="EAY18483.1"/>
    </source>
</evidence>
<dbReference type="Proteomes" id="UP000001542">
    <property type="component" value="Unassembled WGS sequence"/>
</dbReference>
<reference evidence="1" key="2">
    <citation type="journal article" date="2007" name="Science">
        <title>Draft genome sequence of the sexually transmitted pathogen Trichomonas vaginalis.</title>
        <authorList>
            <person name="Carlton J.M."/>
            <person name="Hirt R.P."/>
            <person name="Silva J.C."/>
            <person name="Delcher A.L."/>
            <person name="Schatz M."/>
            <person name="Zhao Q."/>
            <person name="Wortman J.R."/>
            <person name="Bidwell S.L."/>
            <person name="Alsmark U.C.M."/>
            <person name="Besteiro S."/>
            <person name="Sicheritz-Ponten T."/>
            <person name="Noel C.J."/>
            <person name="Dacks J.B."/>
            <person name="Foster P.G."/>
            <person name="Simillion C."/>
            <person name="Van de Peer Y."/>
            <person name="Miranda-Saavedra D."/>
            <person name="Barton G.J."/>
            <person name="Westrop G.D."/>
            <person name="Mueller S."/>
            <person name="Dessi D."/>
            <person name="Fiori P.L."/>
            <person name="Ren Q."/>
            <person name="Paulsen I."/>
            <person name="Zhang H."/>
            <person name="Bastida-Corcuera F.D."/>
            <person name="Simoes-Barbosa A."/>
            <person name="Brown M.T."/>
            <person name="Hayes R.D."/>
            <person name="Mukherjee M."/>
            <person name="Okumura C.Y."/>
            <person name="Schneider R."/>
            <person name="Smith A.J."/>
            <person name="Vanacova S."/>
            <person name="Villalvazo M."/>
            <person name="Haas B.J."/>
            <person name="Pertea M."/>
            <person name="Feldblyum T.V."/>
            <person name="Utterback T.R."/>
            <person name="Shu C.L."/>
            <person name="Osoegawa K."/>
            <person name="de Jong P.J."/>
            <person name="Hrdy I."/>
            <person name="Horvathova L."/>
            <person name="Zubacova Z."/>
            <person name="Dolezal P."/>
            <person name="Malik S.B."/>
            <person name="Logsdon J.M. Jr."/>
            <person name="Henze K."/>
            <person name="Gupta A."/>
            <person name="Wang C.C."/>
            <person name="Dunne R.L."/>
            <person name="Upcroft J.A."/>
            <person name="Upcroft P."/>
            <person name="White O."/>
            <person name="Salzberg S.L."/>
            <person name="Tang P."/>
            <person name="Chiu C.-H."/>
            <person name="Lee Y.-S."/>
            <person name="Embley T.M."/>
            <person name="Coombs G.H."/>
            <person name="Mottram J.C."/>
            <person name="Tachezy J."/>
            <person name="Fraser-Liggett C.M."/>
            <person name="Johnson P.J."/>
        </authorList>
    </citation>
    <scope>NUCLEOTIDE SEQUENCE [LARGE SCALE GENOMIC DNA]</scope>
    <source>
        <strain evidence="1">G3</strain>
    </source>
</reference>
<dbReference type="AlphaFoldDB" id="A2DM63"/>
<evidence type="ECO:0000313" key="2">
    <source>
        <dbReference type="Proteomes" id="UP000001542"/>
    </source>
</evidence>
<dbReference type="VEuPathDB" id="TrichDB:TVAGG3_0983980"/>
<keyword evidence="2" id="KW-1185">Reference proteome</keyword>
<dbReference type="RefSeq" id="XP_001579469.1">
    <property type="nucleotide sequence ID" value="XM_001579419.1"/>
</dbReference>
<dbReference type="VEuPathDB" id="TrichDB:TVAG_083360"/>
<protein>
    <submittedName>
        <fullName evidence="1">Uncharacterized protein</fullName>
    </submittedName>
</protein>
<sequence>MNQRAKTELRSSWEEYFGTETKVEQTQNGTAINDTTNSNNYYVFYCLFEECKEIGAIYIKRTNSICTLLENSKFNNCSYTSDDGGGSVLYHCYYHGQFVQKRTCYFKSIASNNFMAFRQWTNPEPSYKNYAIDVSVCNCGESESKGSFTFLIIYGDIIISNINSTNNKCKQFSSISSHLNGRSFSCNFSTFRGNNQTETYSLFFEINAGSPRSIQTISYCNVIGNKCGTDNNQVLFVSTYTTNVDHCIFLNNTAKYMFHNDVKNYKLTISDSYVDSQSVTSTGGSVTFTNLTNNYDFYNFYNFYTENCFAARKSKFSGGTKALYKPLFLNRRR</sequence>
<name>A2DM63_TRIV3</name>
<dbReference type="InParanoid" id="A2DM63"/>
<reference evidence="1" key="1">
    <citation type="submission" date="2006-10" db="EMBL/GenBank/DDBJ databases">
        <authorList>
            <person name="Amadeo P."/>
            <person name="Zhao Q."/>
            <person name="Wortman J."/>
            <person name="Fraser-Liggett C."/>
            <person name="Carlton J."/>
        </authorList>
    </citation>
    <scope>NUCLEOTIDE SEQUENCE</scope>
    <source>
        <strain evidence="1">G3</strain>
    </source>
</reference>
<organism evidence="1 2">
    <name type="scientific">Trichomonas vaginalis (strain ATCC PRA-98 / G3)</name>
    <dbReference type="NCBI Taxonomy" id="412133"/>
    <lineage>
        <taxon>Eukaryota</taxon>
        <taxon>Metamonada</taxon>
        <taxon>Parabasalia</taxon>
        <taxon>Trichomonadida</taxon>
        <taxon>Trichomonadidae</taxon>
        <taxon>Trichomonas</taxon>
    </lineage>
</organism>
<dbReference type="EMBL" id="DS113218">
    <property type="protein sequence ID" value="EAY18483.1"/>
    <property type="molecule type" value="Genomic_DNA"/>
</dbReference>